<evidence type="ECO:0000256" key="1">
    <source>
        <dbReference type="SAM" id="MobiDB-lite"/>
    </source>
</evidence>
<dbReference type="RefSeq" id="WP_121303101.1">
    <property type="nucleotide sequence ID" value="NZ_RBWW01000001.1"/>
</dbReference>
<protein>
    <submittedName>
        <fullName evidence="3">Uncharacterized protein</fullName>
    </submittedName>
</protein>
<comment type="caution">
    <text evidence="3">The sequence shown here is derived from an EMBL/GenBank/DDBJ whole genome shotgun (WGS) entry which is preliminary data.</text>
</comment>
<dbReference type="Proteomes" id="UP000268233">
    <property type="component" value="Unassembled WGS sequence"/>
</dbReference>
<organism evidence="3 4">
    <name type="scientific">Haloarcula quadrata</name>
    <dbReference type="NCBI Taxonomy" id="182779"/>
    <lineage>
        <taxon>Archaea</taxon>
        <taxon>Methanobacteriati</taxon>
        <taxon>Methanobacteriota</taxon>
        <taxon>Stenosarchaea group</taxon>
        <taxon>Halobacteria</taxon>
        <taxon>Halobacteriales</taxon>
        <taxon>Haloarculaceae</taxon>
        <taxon>Haloarcula</taxon>
    </lineage>
</organism>
<proteinExistence type="predicted"/>
<keyword evidence="2" id="KW-0472">Membrane</keyword>
<dbReference type="AlphaFoldDB" id="A0A495R5R4"/>
<dbReference type="EMBL" id="RBWW01000001">
    <property type="protein sequence ID" value="RKS82667.1"/>
    <property type="molecule type" value="Genomic_DNA"/>
</dbReference>
<evidence type="ECO:0000313" key="3">
    <source>
        <dbReference type="EMBL" id="RKS82667.1"/>
    </source>
</evidence>
<keyword evidence="2" id="KW-1133">Transmembrane helix</keyword>
<feature type="region of interest" description="Disordered" evidence="1">
    <location>
        <begin position="95"/>
        <end position="118"/>
    </location>
</feature>
<feature type="transmembrane region" description="Helical" evidence="2">
    <location>
        <begin position="37"/>
        <end position="58"/>
    </location>
</feature>
<evidence type="ECO:0000313" key="4">
    <source>
        <dbReference type="Proteomes" id="UP000268233"/>
    </source>
</evidence>
<keyword evidence="4" id="KW-1185">Reference proteome</keyword>
<name>A0A495R5R4_9EURY</name>
<feature type="transmembrane region" description="Helical" evidence="2">
    <location>
        <begin position="64"/>
        <end position="84"/>
    </location>
</feature>
<evidence type="ECO:0000256" key="2">
    <source>
        <dbReference type="SAM" id="Phobius"/>
    </source>
</evidence>
<accession>A0A495R5R4</accession>
<keyword evidence="2" id="KW-0812">Transmembrane</keyword>
<gene>
    <name evidence="3" type="ORF">BDK61_1979</name>
</gene>
<reference evidence="3 4" key="1">
    <citation type="submission" date="2018-10" db="EMBL/GenBank/DDBJ databases">
        <title>Genomic Encyclopedia of Archaeal and Bacterial Type Strains, Phase II (KMG-II): from individual species to whole genera.</title>
        <authorList>
            <person name="Goeker M."/>
        </authorList>
    </citation>
    <scope>NUCLEOTIDE SEQUENCE [LARGE SCALE GENOMIC DNA]</scope>
    <source>
        <strain evidence="3 4">DSM 11927</strain>
    </source>
</reference>
<feature type="transmembrane region" description="Helical" evidence="2">
    <location>
        <begin position="13"/>
        <end position="30"/>
    </location>
</feature>
<sequence length="118" mass="12583">MQTGLAALDPHKAVLPIVALIGLIPVLLYYRRSSRLFVVGYVLLILATVVTNVENLFLGTVLNYAEHYLGLMGSGLVFLFAAYVRRKQVLADNAGGDGPEIGLEDGPDVAADGGRTEP</sequence>